<comment type="caution">
    <text evidence="2">The sequence shown here is derived from an EMBL/GenBank/DDBJ whole genome shotgun (WGS) entry which is preliminary data.</text>
</comment>
<sequence>MLRSRRSVAVALSSAAVVLSAPTASAQVTGFEVMAPWDPGVFVAGCTYIARVTTEPDAYLSFHDSQDGEFDPPNATQASAEGSVLATWTPHTTGSHLLRAVQVGGGEQTIGIEVRSGGTEDCAGVGTMWTDN</sequence>
<keyword evidence="1" id="KW-0732">Signal</keyword>
<proteinExistence type="predicted"/>
<gene>
    <name evidence="2" type="ORF">DFR70_121124</name>
</gene>
<dbReference type="AlphaFoldDB" id="A0A318JSW0"/>
<keyword evidence="3" id="KW-1185">Reference proteome</keyword>
<reference evidence="2 3" key="1">
    <citation type="submission" date="2018-05" db="EMBL/GenBank/DDBJ databases">
        <title>Genomic Encyclopedia of Type Strains, Phase IV (KMG-IV): sequencing the most valuable type-strain genomes for metagenomic binning, comparative biology and taxonomic classification.</title>
        <authorList>
            <person name="Goeker M."/>
        </authorList>
    </citation>
    <scope>NUCLEOTIDE SEQUENCE [LARGE SCALE GENOMIC DNA]</scope>
    <source>
        <strain evidence="2 3">DSM 44704</strain>
    </source>
</reference>
<dbReference type="RefSeq" id="WP_146251370.1">
    <property type="nucleotide sequence ID" value="NZ_QJKF01000021.1"/>
</dbReference>
<name>A0A318JSW0_9NOCA</name>
<dbReference type="OrthoDB" id="4557806at2"/>
<feature type="signal peptide" evidence="1">
    <location>
        <begin position="1"/>
        <end position="26"/>
    </location>
</feature>
<organism evidence="2 3">
    <name type="scientific">Nocardia tenerifensis</name>
    <dbReference type="NCBI Taxonomy" id="228006"/>
    <lineage>
        <taxon>Bacteria</taxon>
        <taxon>Bacillati</taxon>
        <taxon>Actinomycetota</taxon>
        <taxon>Actinomycetes</taxon>
        <taxon>Mycobacteriales</taxon>
        <taxon>Nocardiaceae</taxon>
        <taxon>Nocardia</taxon>
    </lineage>
</organism>
<evidence type="ECO:0000256" key="1">
    <source>
        <dbReference type="SAM" id="SignalP"/>
    </source>
</evidence>
<evidence type="ECO:0000313" key="3">
    <source>
        <dbReference type="Proteomes" id="UP000247569"/>
    </source>
</evidence>
<accession>A0A318JSW0</accession>
<evidence type="ECO:0000313" key="2">
    <source>
        <dbReference type="EMBL" id="PXX55655.1"/>
    </source>
</evidence>
<dbReference type="EMBL" id="QJKF01000021">
    <property type="protein sequence ID" value="PXX55655.1"/>
    <property type="molecule type" value="Genomic_DNA"/>
</dbReference>
<feature type="chain" id="PRO_5016382099" evidence="1">
    <location>
        <begin position="27"/>
        <end position="132"/>
    </location>
</feature>
<dbReference type="Proteomes" id="UP000247569">
    <property type="component" value="Unassembled WGS sequence"/>
</dbReference>
<protein>
    <submittedName>
        <fullName evidence="2">Uncharacterized protein</fullName>
    </submittedName>
</protein>